<comment type="caution">
    <text evidence="1">The sequence shown here is derived from an EMBL/GenBank/DDBJ whole genome shotgun (WGS) entry which is preliminary data.</text>
</comment>
<organism evidence="1 2">
    <name type="scientific">Mycobacterium asiaticum</name>
    <dbReference type="NCBI Taxonomy" id="1790"/>
    <lineage>
        <taxon>Bacteria</taxon>
        <taxon>Bacillati</taxon>
        <taxon>Actinomycetota</taxon>
        <taxon>Actinomycetes</taxon>
        <taxon>Mycobacteriales</taxon>
        <taxon>Mycobacteriaceae</taxon>
        <taxon>Mycobacterium</taxon>
    </lineage>
</organism>
<dbReference type="GO" id="GO:0016740">
    <property type="term" value="F:transferase activity"/>
    <property type="evidence" value="ECO:0007669"/>
    <property type="project" value="UniProtKB-KW"/>
</dbReference>
<dbReference type="Gene3D" id="3.30.1540.10">
    <property type="entry name" value="formyl-coa transferase, domain 3"/>
    <property type="match status" value="1"/>
</dbReference>
<proteinExistence type="predicted"/>
<evidence type="ECO:0000313" key="2">
    <source>
        <dbReference type="Proteomes" id="UP000093925"/>
    </source>
</evidence>
<dbReference type="EMBL" id="LZLM01000058">
    <property type="protein sequence ID" value="OBJ86714.1"/>
    <property type="molecule type" value="Genomic_DNA"/>
</dbReference>
<dbReference type="InterPro" id="IPR050509">
    <property type="entry name" value="CoA-transferase_III"/>
</dbReference>
<dbReference type="PANTHER" id="PTHR48228">
    <property type="entry name" value="SUCCINYL-COA--D-CITRAMALATE COA-TRANSFERASE"/>
    <property type="match status" value="1"/>
</dbReference>
<accession>A0A1A3KQK2</accession>
<dbReference type="AlphaFoldDB" id="A0A1A3KQK2"/>
<sequence length="390" mass="42229">MEFLKDVRVLEVSLFSADALGGHLADLGAEVIKVEPPGGGGFRGAAVSGGELQDSHWNRGKKSVAINLKTPEGQEVFRRLAATSAVVIDGLRYGTAHRLGFSYDEIVAVNPAVVYCVLNGMGSYGPYTRLATHGLSFDCFAGLSPPIIDADGTPRLSGAATGTTGVLAGPLYAAMGVLAALHAAGRDRKPRYVEVAQVDAAINWNFQQLTALANGRPTYGEGIRASLRYQYYETNDGNYVVFNALEDKFWLRFCESLERMDLYEPGRRKPGEDVEAEALLRNELTAIFKARTRREWTEFFIATDIAGAPAFLGADLFDDDHTKARRLVYEQAHPDGTSKRMVGTCIKTKPDDGFAPPGAPHVGQHTEEVLTRLAGYDAAGIERLRSAGTI</sequence>
<dbReference type="InterPro" id="IPR044855">
    <property type="entry name" value="CoA-Trfase_III_dom3_sf"/>
</dbReference>
<protein>
    <submittedName>
        <fullName evidence="1">Formyl-CoA transferase</fullName>
    </submittedName>
</protein>
<dbReference type="PANTHER" id="PTHR48228:SF5">
    <property type="entry name" value="ALPHA-METHYLACYL-COA RACEMASE"/>
    <property type="match status" value="1"/>
</dbReference>
<gene>
    <name evidence="1" type="ORF">A5640_09675</name>
</gene>
<name>A0A1A3KQK2_MYCAS</name>
<dbReference type="Gene3D" id="3.40.50.10540">
    <property type="entry name" value="Crotonobetainyl-coa:carnitine coa-transferase, domain 1"/>
    <property type="match status" value="1"/>
</dbReference>
<dbReference type="SUPFAM" id="SSF89796">
    <property type="entry name" value="CoA-transferase family III (CaiB/BaiF)"/>
    <property type="match status" value="1"/>
</dbReference>
<dbReference type="Pfam" id="PF02515">
    <property type="entry name" value="CoA_transf_3"/>
    <property type="match status" value="1"/>
</dbReference>
<reference evidence="1 2" key="1">
    <citation type="submission" date="2016-06" db="EMBL/GenBank/DDBJ databases">
        <authorList>
            <person name="Kjaerup R.B."/>
            <person name="Dalgaard T.S."/>
            <person name="Juul-Madsen H.R."/>
        </authorList>
    </citation>
    <scope>NUCLEOTIDE SEQUENCE [LARGE SCALE GENOMIC DNA]</scope>
    <source>
        <strain evidence="1 2">1276495.2</strain>
    </source>
</reference>
<dbReference type="InterPro" id="IPR003673">
    <property type="entry name" value="CoA-Trfase_fam_III"/>
</dbReference>
<dbReference type="Proteomes" id="UP000093925">
    <property type="component" value="Unassembled WGS sequence"/>
</dbReference>
<evidence type="ECO:0000313" key="1">
    <source>
        <dbReference type="EMBL" id="OBJ86714.1"/>
    </source>
</evidence>
<keyword evidence="1" id="KW-0808">Transferase</keyword>
<dbReference type="InterPro" id="IPR023606">
    <property type="entry name" value="CoA-Trfase_III_dom_1_sf"/>
</dbReference>